<organism evidence="1 2">
    <name type="scientific">Gnathostoma spinigerum</name>
    <dbReference type="NCBI Taxonomy" id="75299"/>
    <lineage>
        <taxon>Eukaryota</taxon>
        <taxon>Metazoa</taxon>
        <taxon>Ecdysozoa</taxon>
        <taxon>Nematoda</taxon>
        <taxon>Chromadorea</taxon>
        <taxon>Rhabditida</taxon>
        <taxon>Spirurina</taxon>
        <taxon>Gnathostomatomorpha</taxon>
        <taxon>Gnathostomatoidea</taxon>
        <taxon>Gnathostomatidae</taxon>
        <taxon>Gnathostoma</taxon>
    </lineage>
</organism>
<sequence length="238" mass="26092">MSVVDDVGGVGGVGDVGDGTGDGIGDSGVVDRGVLLAVLTQSTSLFIVSYNPLCVIRQLEISGSTFVRAPVCHDVILNSSNITALQVFAGRKMTNSDYHRCASTLFVLDTNGRLLAIEILSSTRSQTVCRSSEKALKSSDIGGRVESTDETQKMNNGDEEWKTDLEIEMYEVLRVDVETFAPLTIVEEEAKEEKDCERGCDNLSESVLCKHHTRRYCAVFGARDDRLRCFRISRLNDI</sequence>
<name>A0ABD6ELT1_9BILA</name>
<evidence type="ECO:0000313" key="1">
    <source>
        <dbReference type="EMBL" id="MFH4980157.1"/>
    </source>
</evidence>
<evidence type="ECO:0000313" key="2">
    <source>
        <dbReference type="Proteomes" id="UP001608902"/>
    </source>
</evidence>
<dbReference type="AlphaFoldDB" id="A0ABD6ELT1"/>
<keyword evidence="2" id="KW-1185">Reference proteome</keyword>
<dbReference type="EMBL" id="JBGFUD010005155">
    <property type="protein sequence ID" value="MFH4980157.1"/>
    <property type="molecule type" value="Genomic_DNA"/>
</dbReference>
<comment type="caution">
    <text evidence="1">The sequence shown here is derived from an EMBL/GenBank/DDBJ whole genome shotgun (WGS) entry which is preliminary data.</text>
</comment>
<proteinExistence type="predicted"/>
<reference evidence="1 2" key="1">
    <citation type="submission" date="2024-08" db="EMBL/GenBank/DDBJ databases">
        <title>Gnathostoma spinigerum genome.</title>
        <authorList>
            <person name="Gonzalez-Bertolin B."/>
            <person name="Monzon S."/>
            <person name="Zaballos A."/>
            <person name="Jimenez P."/>
            <person name="Dekumyoy P."/>
            <person name="Varona S."/>
            <person name="Cuesta I."/>
            <person name="Sumanam S."/>
            <person name="Adisakwattana P."/>
            <person name="Gasser R.B."/>
            <person name="Hernandez-Gonzalez A."/>
            <person name="Young N.D."/>
            <person name="Perteguer M.J."/>
        </authorList>
    </citation>
    <scope>NUCLEOTIDE SEQUENCE [LARGE SCALE GENOMIC DNA]</scope>
    <source>
        <strain evidence="1">AL3</strain>
        <tissue evidence="1">Liver</tissue>
    </source>
</reference>
<gene>
    <name evidence="1" type="ORF">AB6A40_006866</name>
</gene>
<dbReference type="Proteomes" id="UP001608902">
    <property type="component" value="Unassembled WGS sequence"/>
</dbReference>
<accession>A0ABD6ELT1</accession>
<protein>
    <submittedName>
        <fullName evidence="1">Uncharacterized protein</fullName>
    </submittedName>
</protein>